<comment type="caution">
    <text evidence="2">The sequence shown here is derived from an EMBL/GenBank/DDBJ whole genome shotgun (WGS) entry which is preliminary data.</text>
</comment>
<reference evidence="2 3" key="1">
    <citation type="submission" date="2020-07" db="EMBL/GenBank/DDBJ databases">
        <title>Exploring microbial biodiversity for novel pathways involved in the catabolism of aromatic compounds derived from lignin.</title>
        <authorList>
            <person name="Elkins J."/>
        </authorList>
    </citation>
    <scope>NUCLEOTIDE SEQUENCE [LARGE SCALE GENOMIC DNA]</scope>
    <source>
        <strain evidence="2 3">H2C3B</strain>
    </source>
</reference>
<dbReference type="CDD" id="cd02440">
    <property type="entry name" value="AdoMet_MTases"/>
    <property type="match status" value="1"/>
</dbReference>
<dbReference type="SUPFAM" id="SSF53335">
    <property type="entry name" value="S-adenosyl-L-methionine-dependent methyltransferases"/>
    <property type="match status" value="1"/>
</dbReference>
<dbReference type="Pfam" id="PF08241">
    <property type="entry name" value="Methyltransf_11"/>
    <property type="match status" value="1"/>
</dbReference>
<dbReference type="RefSeq" id="WP_179759557.1">
    <property type="nucleotide sequence ID" value="NZ_JACCAU010000001.1"/>
</dbReference>
<evidence type="ECO:0000313" key="3">
    <source>
        <dbReference type="Proteomes" id="UP000572540"/>
    </source>
</evidence>
<evidence type="ECO:0000259" key="1">
    <source>
        <dbReference type="Pfam" id="PF08241"/>
    </source>
</evidence>
<dbReference type="EMBL" id="JACCAU010000001">
    <property type="protein sequence ID" value="NYH19854.1"/>
    <property type="molecule type" value="Genomic_DNA"/>
</dbReference>
<keyword evidence="2" id="KW-0489">Methyltransferase</keyword>
<gene>
    <name evidence="2" type="ORF">GGD41_007082</name>
</gene>
<organism evidence="2 3">
    <name type="scientific">Paraburkholderia bryophila</name>
    <dbReference type="NCBI Taxonomy" id="420952"/>
    <lineage>
        <taxon>Bacteria</taxon>
        <taxon>Pseudomonadati</taxon>
        <taxon>Pseudomonadota</taxon>
        <taxon>Betaproteobacteria</taxon>
        <taxon>Burkholderiales</taxon>
        <taxon>Burkholderiaceae</taxon>
        <taxon>Paraburkholderia</taxon>
    </lineage>
</organism>
<dbReference type="GO" id="GO:0032259">
    <property type="term" value="P:methylation"/>
    <property type="evidence" value="ECO:0007669"/>
    <property type="project" value="UniProtKB-KW"/>
</dbReference>
<proteinExistence type="predicted"/>
<name>A0A7Y9WFH8_9BURK</name>
<dbReference type="Gene3D" id="3.40.50.150">
    <property type="entry name" value="Vaccinia Virus protein VP39"/>
    <property type="match status" value="1"/>
</dbReference>
<evidence type="ECO:0000313" key="2">
    <source>
        <dbReference type="EMBL" id="NYH19854.1"/>
    </source>
</evidence>
<keyword evidence="2" id="KW-0808">Transferase</keyword>
<sequence>MTPAAHFCEVGCGTGYVLAGLANAFPATKFSATEIYADALAFASRRVPHASFYQMDARHIPFDGEFNVMGAFDVLEHIEEDERVLAEMHRALAPEGQLIITVPQHPFMWSQQDEQVCHVRRYRAAEMRQKLQNAGYTVRLMTSFVSLLFPLMYLTRRRPRVDDADYDMTADLRLGRLTNGILEGAMSLESAFIRRGLRIPFGGSLLIVAQKNR</sequence>
<accession>A0A7Y9WFH8</accession>
<protein>
    <submittedName>
        <fullName evidence="2">Trans-aconitate methyltransferase</fullName>
    </submittedName>
</protein>
<feature type="domain" description="Methyltransferase type 11" evidence="1">
    <location>
        <begin position="9"/>
        <end position="100"/>
    </location>
</feature>
<dbReference type="InterPro" id="IPR029063">
    <property type="entry name" value="SAM-dependent_MTases_sf"/>
</dbReference>
<dbReference type="Proteomes" id="UP000572540">
    <property type="component" value="Unassembled WGS sequence"/>
</dbReference>
<dbReference type="AlphaFoldDB" id="A0A7Y9WFH8"/>
<dbReference type="InterPro" id="IPR013216">
    <property type="entry name" value="Methyltransf_11"/>
</dbReference>
<dbReference type="PANTHER" id="PTHR43861">
    <property type="entry name" value="TRANS-ACONITATE 2-METHYLTRANSFERASE-RELATED"/>
    <property type="match status" value="1"/>
</dbReference>
<dbReference type="GO" id="GO:0008757">
    <property type="term" value="F:S-adenosylmethionine-dependent methyltransferase activity"/>
    <property type="evidence" value="ECO:0007669"/>
    <property type="project" value="InterPro"/>
</dbReference>